<dbReference type="EMBL" id="JAVRJZ010000010">
    <property type="protein sequence ID" value="KAK2717864.1"/>
    <property type="molecule type" value="Genomic_DNA"/>
</dbReference>
<evidence type="ECO:0000256" key="5">
    <source>
        <dbReference type="ARBA" id="ARBA00029630"/>
    </source>
</evidence>
<comment type="caution">
    <text evidence="7">The sequence shown here is derived from an EMBL/GenBank/DDBJ whole genome shotgun (WGS) entry which is preliminary data.</text>
</comment>
<dbReference type="Proteomes" id="UP001187531">
    <property type="component" value="Unassembled WGS sequence"/>
</dbReference>
<dbReference type="PANTHER" id="PTHR28080:SF1">
    <property type="entry name" value="PEROXISOMAL BIOGENESIS FACTOR 3"/>
    <property type="match status" value="1"/>
</dbReference>
<dbReference type="PANTHER" id="PTHR28080">
    <property type="entry name" value="PEROXISOMAL BIOGENESIS FACTOR 3"/>
    <property type="match status" value="1"/>
</dbReference>
<name>A0AA88HVI2_ARTSF</name>
<comment type="function">
    <text evidence="4">Involved in peroxisome biosynthesis and integrity. Assembles membrane vesicles before the matrix proteins are translocated. As a docking factor for PEX19, is necessary for the import of peroxisomal membrane proteins in the peroxisomes.</text>
</comment>
<dbReference type="GO" id="GO:0030674">
    <property type="term" value="F:protein-macromolecule adaptor activity"/>
    <property type="evidence" value="ECO:0007669"/>
    <property type="project" value="TreeGrafter"/>
</dbReference>
<keyword evidence="6" id="KW-1133">Transmembrane helix</keyword>
<keyword evidence="8" id="KW-1185">Reference proteome</keyword>
<dbReference type="EMBL" id="JAVRJZ010000010">
    <property type="protein sequence ID" value="KAK2717863.1"/>
    <property type="molecule type" value="Genomic_DNA"/>
</dbReference>
<comment type="subunit">
    <text evidence="1">Interacts with PEX19.</text>
</comment>
<dbReference type="InterPro" id="IPR006966">
    <property type="entry name" value="Peroxin-3"/>
</dbReference>
<keyword evidence="6" id="KW-0472">Membrane</keyword>
<feature type="transmembrane region" description="Helical" evidence="6">
    <location>
        <begin position="15"/>
        <end position="33"/>
    </location>
</feature>
<accession>A0AA88HVI2</accession>
<evidence type="ECO:0000256" key="2">
    <source>
        <dbReference type="ARBA" id="ARBA00014294"/>
    </source>
</evidence>
<evidence type="ECO:0000256" key="1">
    <source>
        <dbReference type="ARBA" id="ARBA00011494"/>
    </source>
</evidence>
<organism evidence="7 8">
    <name type="scientific">Artemia franciscana</name>
    <name type="common">Brine shrimp</name>
    <name type="synonym">Artemia sanfranciscana</name>
    <dbReference type="NCBI Taxonomy" id="6661"/>
    <lineage>
        <taxon>Eukaryota</taxon>
        <taxon>Metazoa</taxon>
        <taxon>Ecdysozoa</taxon>
        <taxon>Arthropoda</taxon>
        <taxon>Crustacea</taxon>
        <taxon>Branchiopoda</taxon>
        <taxon>Anostraca</taxon>
        <taxon>Artemiidae</taxon>
        <taxon>Artemia</taxon>
    </lineage>
</organism>
<evidence type="ECO:0000313" key="8">
    <source>
        <dbReference type="Proteomes" id="UP001187531"/>
    </source>
</evidence>
<evidence type="ECO:0000256" key="6">
    <source>
        <dbReference type="SAM" id="Phobius"/>
    </source>
</evidence>
<dbReference type="EMBL" id="JAVRJZ010000010">
    <property type="protein sequence ID" value="KAK2717866.1"/>
    <property type="molecule type" value="Genomic_DNA"/>
</dbReference>
<dbReference type="EMBL" id="JAVRJZ010000010">
    <property type="protein sequence ID" value="KAK2717865.1"/>
    <property type="molecule type" value="Genomic_DNA"/>
</dbReference>
<evidence type="ECO:0000256" key="4">
    <source>
        <dbReference type="ARBA" id="ARBA00025338"/>
    </source>
</evidence>
<evidence type="ECO:0000256" key="3">
    <source>
        <dbReference type="ARBA" id="ARBA00022593"/>
    </source>
</evidence>
<dbReference type="AlphaFoldDB" id="A0AA88HVI2"/>
<gene>
    <name evidence="7" type="ORF">QYM36_006610</name>
</gene>
<evidence type="ECO:0000313" key="7">
    <source>
        <dbReference type="EMBL" id="KAK2717863.1"/>
    </source>
</evidence>
<keyword evidence="3" id="KW-0962">Peroxisome biogenesis</keyword>
<protein>
    <recommendedName>
        <fullName evidence="2">Peroxisomal biogenesis factor 3</fullName>
    </recommendedName>
    <alternativeName>
        <fullName evidence="5">Peroxisomal assembly protein PEX3</fullName>
    </alternativeName>
</protein>
<dbReference type="GO" id="GO:0045046">
    <property type="term" value="P:protein import into peroxisome membrane"/>
    <property type="evidence" value="ECO:0007669"/>
    <property type="project" value="TreeGrafter"/>
</dbReference>
<dbReference type="Pfam" id="PF04882">
    <property type="entry name" value="Peroxin-3"/>
    <property type="match status" value="2"/>
</dbReference>
<proteinExistence type="predicted"/>
<reference evidence="7" key="1">
    <citation type="submission" date="2023-07" db="EMBL/GenBank/DDBJ databases">
        <title>Chromosome-level genome assembly of Artemia franciscana.</title>
        <authorList>
            <person name="Jo E."/>
        </authorList>
    </citation>
    <scope>NUCLEOTIDE SEQUENCE</scope>
    <source>
        <tissue evidence="7">Whole body</tissue>
    </source>
</reference>
<keyword evidence="6" id="KW-0812">Transmembrane</keyword>
<dbReference type="GO" id="GO:0005778">
    <property type="term" value="C:peroxisomal membrane"/>
    <property type="evidence" value="ECO:0007669"/>
    <property type="project" value="InterPro"/>
</dbReference>
<sequence>MSGIWGFVKRHKRKFIITSAVLGGGALVARYAANKFEEWEKRHLKQLLAKEKKQQYFANIYQSCLTTCRNLTPKIKRAIDKLLDVDGITLTLKNNPPNKVELWEYLTLLTFTKNITFLVSSVLLSVLIHVQLGIIGGYLYRAQVEDDSASVIDSSVQEQYLLACDHFINQGLEELVAYIQPIVKSVIQNIPLTKSVSTFDLQVFLNDIERVIVSDFKQAPKIYVRSMIASEVNSMNNNGSFDGSWNDAILNRMNTETSELLETNEASIIISEILHMSWDFLLDACEENFSVVDNKLPLVKVVPILNGFFVGNVSCKWMDKVCKQTHLSTFMGNIYESFCT</sequence>
<feature type="transmembrane region" description="Helical" evidence="6">
    <location>
        <begin position="115"/>
        <end position="140"/>
    </location>
</feature>
<dbReference type="EMBL" id="JAVRJZ010000010">
    <property type="protein sequence ID" value="KAK2717862.1"/>
    <property type="molecule type" value="Genomic_DNA"/>
</dbReference>